<protein>
    <submittedName>
        <fullName evidence="1">Uncharacterized protein</fullName>
    </submittedName>
</protein>
<name>A0A0F9QIH9_9ZZZZ</name>
<organism evidence="1">
    <name type="scientific">marine sediment metagenome</name>
    <dbReference type="NCBI Taxonomy" id="412755"/>
    <lineage>
        <taxon>unclassified sequences</taxon>
        <taxon>metagenomes</taxon>
        <taxon>ecological metagenomes</taxon>
    </lineage>
</organism>
<dbReference type="AlphaFoldDB" id="A0A0F9QIH9"/>
<accession>A0A0F9QIH9</accession>
<evidence type="ECO:0000313" key="1">
    <source>
        <dbReference type="EMBL" id="KKN05128.1"/>
    </source>
</evidence>
<gene>
    <name evidence="1" type="ORF">LCGC14_1090520</name>
</gene>
<comment type="caution">
    <text evidence="1">The sequence shown here is derived from an EMBL/GenBank/DDBJ whole genome shotgun (WGS) entry which is preliminary data.</text>
</comment>
<sequence length="84" mass="9182">MWWIFGGIVAYLLIKRSSYNDGLIDGVGIDTSDLDSIDIWSPDTSGYWAAGSGPISNEPFVTVSDVKGNNWKDRLPSSKRLMGA</sequence>
<proteinExistence type="predicted"/>
<reference evidence="1" key="1">
    <citation type="journal article" date="2015" name="Nature">
        <title>Complex archaea that bridge the gap between prokaryotes and eukaryotes.</title>
        <authorList>
            <person name="Spang A."/>
            <person name="Saw J.H."/>
            <person name="Jorgensen S.L."/>
            <person name="Zaremba-Niedzwiedzka K."/>
            <person name="Martijn J."/>
            <person name="Lind A.E."/>
            <person name="van Eijk R."/>
            <person name="Schleper C."/>
            <person name="Guy L."/>
            <person name="Ettema T.J."/>
        </authorList>
    </citation>
    <scope>NUCLEOTIDE SEQUENCE</scope>
</reference>
<dbReference type="EMBL" id="LAZR01004840">
    <property type="protein sequence ID" value="KKN05128.1"/>
    <property type="molecule type" value="Genomic_DNA"/>
</dbReference>